<evidence type="ECO:0000256" key="1">
    <source>
        <dbReference type="SAM" id="MobiDB-lite"/>
    </source>
</evidence>
<feature type="compositionally biased region" description="Polar residues" evidence="1">
    <location>
        <begin position="153"/>
        <end position="174"/>
    </location>
</feature>
<dbReference type="OrthoDB" id="1633470at2"/>
<dbReference type="AlphaFoldDB" id="A0A3L7K512"/>
<dbReference type="InterPro" id="IPR010897">
    <property type="entry name" value="Spore_II_P"/>
</dbReference>
<name>A0A3L7K512_9BACI</name>
<keyword evidence="2" id="KW-0812">Transmembrane</keyword>
<dbReference type="RefSeq" id="WP_121678853.1">
    <property type="nucleotide sequence ID" value="NZ_RCVZ01000001.1"/>
</dbReference>
<dbReference type="SUPFAM" id="SSF53187">
    <property type="entry name" value="Zn-dependent exopeptidases"/>
    <property type="match status" value="1"/>
</dbReference>
<accession>A0A3L7K512</accession>
<evidence type="ECO:0000256" key="2">
    <source>
        <dbReference type="SAM" id="Phobius"/>
    </source>
</evidence>
<keyword evidence="4" id="KW-1185">Reference proteome</keyword>
<feature type="transmembrane region" description="Helical" evidence="2">
    <location>
        <begin position="21"/>
        <end position="42"/>
    </location>
</feature>
<sequence>MRPSKNPGYSITVDAAAIMKGLLLLIFALLSIFSLTGLLTSIQPQYRISSNSVNHAAENVSGAALYSMFSMENTAFAQTEPKAAKWPSAGNMLMKLATNISLKDPRSLLGRELPGFSIFDSKILVAGKGTNYTNMPIESIPPAKALNPENDAELQNTDSIGEVPSSSNSQPPLTTNGKQKVYVYFTHTNESYLPYLKGVTDPDLAYHSKINVTKLGDELKTDLEDLGIGTKVDKTNITSLLNHNGLSYASSYKESRTVVASAMNNDHDLQYFIDIHRDSRRKKYTTIGLNGKEYAKIAFVIGAENPNYEKNAKLAAALHKIMEKKYPGISRGLIMKQGADTNGKFNQDLSPNSFLIEVGGVDNTFEEMDRTIKAFADVFAEYYWQAAKVNSDQSTPPSKQ</sequence>
<keyword evidence="2" id="KW-0472">Membrane</keyword>
<gene>
    <name evidence="3" type="ORF">D9X91_01885</name>
</gene>
<keyword evidence="2" id="KW-1133">Transmembrane helix</keyword>
<protein>
    <submittedName>
        <fullName evidence="3">Stage II sporulation protein P</fullName>
    </submittedName>
</protein>
<dbReference type="NCBIfam" id="TIGR02867">
    <property type="entry name" value="spore_II_P"/>
    <property type="match status" value="1"/>
</dbReference>
<evidence type="ECO:0000313" key="4">
    <source>
        <dbReference type="Proteomes" id="UP000276770"/>
    </source>
</evidence>
<comment type="caution">
    <text evidence="3">The sequence shown here is derived from an EMBL/GenBank/DDBJ whole genome shotgun (WGS) entry which is preliminary data.</text>
</comment>
<dbReference type="EMBL" id="RCVZ01000001">
    <property type="protein sequence ID" value="RLQ98163.1"/>
    <property type="molecule type" value="Genomic_DNA"/>
</dbReference>
<feature type="region of interest" description="Disordered" evidence="1">
    <location>
        <begin position="140"/>
        <end position="174"/>
    </location>
</feature>
<proteinExistence type="predicted"/>
<dbReference type="Pfam" id="PF07454">
    <property type="entry name" value="SpoIIP"/>
    <property type="match status" value="1"/>
</dbReference>
<evidence type="ECO:0000313" key="3">
    <source>
        <dbReference type="EMBL" id="RLQ98163.1"/>
    </source>
</evidence>
<dbReference type="Proteomes" id="UP000276770">
    <property type="component" value="Unassembled WGS sequence"/>
</dbReference>
<organism evidence="3 4">
    <name type="scientific">Falsibacillus albus</name>
    <dbReference type="NCBI Taxonomy" id="2478915"/>
    <lineage>
        <taxon>Bacteria</taxon>
        <taxon>Bacillati</taxon>
        <taxon>Bacillota</taxon>
        <taxon>Bacilli</taxon>
        <taxon>Bacillales</taxon>
        <taxon>Bacillaceae</taxon>
        <taxon>Falsibacillus</taxon>
    </lineage>
</organism>
<reference evidence="3 4" key="1">
    <citation type="submission" date="2018-10" db="EMBL/GenBank/DDBJ databases">
        <title>Falsibacillus sp. genome draft.</title>
        <authorList>
            <person name="Shi S."/>
        </authorList>
    </citation>
    <scope>NUCLEOTIDE SEQUENCE [LARGE SCALE GENOMIC DNA]</scope>
    <source>
        <strain evidence="3 4">GY 10110</strain>
    </source>
</reference>